<dbReference type="AlphaFoldDB" id="A0A9Q8YFH0"/>
<gene>
    <name evidence="1" type="ORF">NE863_34690</name>
</gene>
<dbReference type="InterPro" id="IPR051395">
    <property type="entry name" value="Cytochrome_c_Peroxidase/MauG"/>
</dbReference>
<organism evidence="1 2">
    <name type="scientific">Ensifer adhaerens</name>
    <name type="common">Sinorhizobium morelense</name>
    <dbReference type="NCBI Taxonomy" id="106592"/>
    <lineage>
        <taxon>Bacteria</taxon>
        <taxon>Pseudomonadati</taxon>
        <taxon>Pseudomonadota</taxon>
        <taxon>Alphaproteobacteria</taxon>
        <taxon>Hyphomicrobiales</taxon>
        <taxon>Rhizobiaceae</taxon>
        <taxon>Sinorhizobium/Ensifer group</taxon>
        <taxon>Ensifer</taxon>
    </lineage>
</organism>
<dbReference type="SUPFAM" id="SSF46626">
    <property type="entry name" value="Cytochrome c"/>
    <property type="match status" value="1"/>
</dbReference>
<reference evidence="1" key="1">
    <citation type="submission" date="2022-06" db="EMBL/GenBank/DDBJ databases">
        <title>Physiological and biochemical characterization and genomic elucidation of a strain of the genus Ensifer adhaerens M8 that combines arsenic oxidation and chromium reduction.</title>
        <authorList>
            <person name="Li X."/>
            <person name="Yu c."/>
        </authorList>
    </citation>
    <scope>NUCLEOTIDE SEQUENCE</scope>
    <source>
        <strain evidence="1">M8</strain>
        <plasmid evidence="1">pB</plasmid>
    </source>
</reference>
<keyword evidence="1" id="KW-0560">Oxidoreductase</keyword>
<protein>
    <submittedName>
        <fullName evidence="1">Di-heme-cytochrome C peroxidase</fullName>
    </submittedName>
</protein>
<dbReference type="InterPro" id="IPR036909">
    <property type="entry name" value="Cyt_c-like_dom_sf"/>
</dbReference>
<dbReference type="GO" id="GO:0009055">
    <property type="term" value="F:electron transfer activity"/>
    <property type="evidence" value="ECO:0007669"/>
    <property type="project" value="InterPro"/>
</dbReference>
<dbReference type="EMBL" id="CP098809">
    <property type="protein sequence ID" value="USJ27571.1"/>
    <property type="molecule type" value="Genomic_DNA"/>
</dbReference>
<accession>A0A9Q8YFH0</accession>
<dbReference type="GO" id="GO:0004130">
    <property type="term" value="F:cytochrome-c peroxidase activity"/>
    <property type="evidence" value="ECO:0007669"/>
    <property type="project" value="TreeGrafter"/>
</dbReference>
<dbReference type="GO" id="GO:0020037">
    <property type="term" value="F:heme binding"/>
    <property type="evidence" value="ECO:0007669"/>
    <property type="project" value="InterPro"/>
</dbReference>
<dbReference type="Pfam" id="PF21419">
    <property type="entry name" value="RoxA-like_Cyt-c"/>
    <property type="match status" value="1"/>
</dbReference>
<dbReference type="PANTHER" id="PTHR30600">
    <property type="entry name" value="CYTOCHROME C PEROXIDASE-RELATED"/>
    <property type="match status" value="1"/>
</dbReference>
<dbReference type="NCBIfam" id="NF040606">
    <property type="entry name" value="CytoC_perox"/>
    <property type="match status" value="1"/>
</dbReference>
<keyword evidence="1" id="KW-0575">Peroxidase</keyword>
<proteinExistence type="predicted"/>
<dbReference type="InterPro" id="IPR047758">
    <property type="entry name" value="CytoC_perox"/>
</dbReference>
<dbReference type="Proteomes" id="UP001055460">
    <property type="component" value="Plasmid pB"/>
</dbReference>
<dbReference type="Gene3D" id="1.10.760.10">
    <property type="entry name" value="Cytochrome c-like domain"/>
    <property type="match status" value="1"/>
</dbReference>
<sequence>MKNDMRSRRLWLVVKALTALVGLVLATGLVLGSAPKLVRTALARLGATWERASAMVPPPLIAERQSKNCVWLKQNWSDDDRAWFHNASQGTSTFPMPYAWFKHLERPGLSPIDVVIPGEPLSDPAYLERLGFIPPNTDCDPQNGSSRPNGYGVLPVGFAVLKGGVDPATGKEMEDSLGLTCAACHTGRVFYKDTELRIDGAPAMIDIGNLERIIGLSICYTDIMPWRAWRLVSSVVEEHADAPADVREALKERTVKQLTDICTQKIKNKITLERAVLDRRGEKHSEEGFGRLDALNRIGNQVFHENLLPDMPDENELKKLEPAAADAKRKEIERAIRNLDSNFAAHSAPVSFPAIWDVPHFVWAQYDASILNPGIRNIGEALGVSARVNMSDDKNPSLPLFASSVDFDAIAAIEALLRGKEGPFDGEVGFKGLQAPQWKEAASYFPGDENWKADKTEVINAGRDLYVARCAECHNSPPRDSAIPVDDPNSFWNKKNWIEGKNEWLFDNSQKTVVAMGTDPEQARVLTERTVNIPAYLGVDTGTLLKRCGLQGDPAFEKSYALSLMDVVAKVRDRHILDTEKRLGRPLTEAERTAIVGTRPNCPNPRVFPLARAESTGIVQHASESSSSFYVSRPHYRAKPLNGIWATAPYLHNGSVPTLDDLLSPQRDRPSIFCVGPMQFDPKRVGLAAPPMKDGEVSCETGQTLFDVTKRGNSNLGHSFEGDGTEPSNGVVGLGLSPLQREQLIAYLKTL</sequence>
<evidence type="ECO:0000313" key="1">
    <source>
        <dbReference type="EMBL" id="USJ27571.1"/>
    </source>
</evidence>
<dbReference type="RefSeq" id="WP_252161147.1">
    <property type="nucleotide sequence ID" value="NZ_CP098809.1"/>
</dbReference>
<keyword evidence="1" id="KW-0614">Plasmid</keyword>
<dbReference type="PANTHER" id="PTHR30600:SF9">
    <property type="entry name" value="BLR7738 PROTEIN"/>
    <property type="match status" value="1"/>
</dbReference>
<evidence type="ECO:0000313" key="2">
    <source>
        <dbReference type="Proteomes" id="UP001055460"/>
    </source>
</evidence>
<geneLocation type="plasmid" evidence="1 2">
    <name>pB</name>
</geneLocation>
<name>A0A9Q8YFH0_ENSAD</name>